<keyword evidence="3 9" id="KW-0812">Transmembrane</keyword>
<evidence type="ECO:0000256" key="3">
    <source>
        <dbReference type="ARBA" id="ARBA00022692"/>
    </source>
</evidence>
<evidence type="ECO:0000256" key="4">
    <source>
        <dbReference type="ARBA" id="ARBA00022989"/>
    </source>
</evidence>
<feature type="transmembrane region" description="Helical" evidence="9">
    <location>
        <begin position="12"/>
        <end position="33"/>
    </location>
</feature>
<dbReference type="Gene3D" id="1.10.10.60">
    <property type="entry name" value="Homeodomain-like"/>
    <property type="match status" value="2"/>
</dbReference>
<dbReference type="InterPro" id="IPR018060">
    <property type="entry name" value="HTH_AraC"/>
</dbReference>
<evidence type="ECO:0000256" key="8">
    <source>
        <dbReference type="ARBA" id="ARBA00023163"/>
    </source>
</evidence>
<evidence type="ECO:0000256" key="1">
    <source>
        <dbReference type="ARBA" id="ARBA00004651"/>
    </source>
</evidence>
<dbReference type="Pfam" id="PF12833">
    <property type="entry name" value="HTH_18"/>
    <property type="match status" value="1"/>
</dbReference>
<dbReference type="EMBL" id="BNDS01000005">
    <property type="protein sequence ID" value="GHH97993.1"/>
    <property type="molecule type" value="Genomic_DNA"/>
</dbReference>
<comment type="caution">
    <text evidence="11">The sequence shown here is derived from an EMBL/GenBank/DDBJ whole genome shotgun (WGS) entry which is preliminary data.</text>
</comment>
<dbReference type="PANTHER" id="PTHR43280:SF28">
    <property type="entry name" value="HTH-TYPE TRANSCRIPTIONAL ACTIVATOR RHAS"/>
    <property type="match status" value="1"/>
</dbReference>
<dbReference type="Gene3D" id="3.30.450.20">
    <property type="entry name" value="PAS domain"/>
    <property type="match status" value="1"/>
</dbReference>
<dbReference type="SMART" id="SM00342">
    <property type="entry name" value="HTH_ARAC"/>
    <property type="match status" value="1"/>
</dbReference>
<evidence type="ECO:0000256" key="2">
    <source>
        <dbReference type="ARBA" id="ARBA00022475"/>
    </source>
</evidence>
<evidence type="ECO:0000313" key="11">
    <source>
        <dbReference type="EMBL" id="GHH97993.1"/>
    </source>
</evidence>
<comment type="subcellular location">
    <subcellularLocation>
        <location evidence="1">Cell membrane</location>
        <topology evidence="1">Multi-pass membrane protein</topology>
    </subcellularLocation>
</comment>
<keyword evidence="7 9" id="KW-0472">Membrane</keyword>
<dbReference type="Pfam" id="PF02743">
    <property type="entry name" value="dCache_1"/>
    <property type="match status" value="1"/>
</dbReference>
<evidence type="ECO:0000259" key="10">
    <source>
        <dbReference type="PROSITE" id="PS01124"/>
    </source>
</evidence>
<gene>
    <name evidence="11" type="ORF">AM1BK_15360</name>
</gene>
<keyword evidence="12" id="KW-1185">Reference proteome</keyword>
<keyword evidence="2" id="KW-1003">Cell membrane</keyword>
<keyword evidence="4 9" id="KW-1133">Transmembrane helix</keyword>
<protein>
    <submittedName>
        <fullName evidence="11">AraC family transcriptional regulator</fullName>
    </submittedName>
</protein>
<dbReference type="Proteomes" id="UP000637074">
    <property type="component" value="Unassembled WGS sequence"/>
</dbReference>
<evidence type="ECO:0000256" key="6">
    <source>
        <dbReference type="ARBA" id="ARBA00023125"/>
    </source>
</evidence>
<dbReference type="SUPFAM" id="SSF46689">
    <property type="entry name" value="Homeodomain-like"/>
    <property type="match status" value="1"/>
</dbReference>
<reference evidence="11 12" key="1">
    <citation type="journal article" date="2022" name="Int. J. Syst. Evol. Microbiol.">
        <title>Neobacillus kokaensis sp. nov., isolated from soil.</title>
        <authorList>
            <person name="Yuki K."/>
            <person name="Matsubara H."/>
            <person name="Yamaguchi S."/>
        </authorList>
    </citation>
    <scope>NUCLEOTIDE SEQUENCE [LARGE SCALE GENOMIC DNA]</scope>
    <source>
        <strain evidence="11 12">LOB 377</strain>
    </source>
</reference>
<evidence type="ECO:0000256" key="9">
    <source>
        <dbReference type="SAM" id="Phobius"/>
    </source>
</evidence>
<feature type="transmembrane region" description="Helical" evidence="9">
    <location>
        <begin position="297"/>
        <end position="319"/>
    </location>
</feature>
<keyword evidence="5" id="KW-0805">Transcription regulation</keyword>
<evidence type="ECO:0000256" key="5">
    <source>
        <dbReference type="ARBA" id="ARBA00023015"/>
    </source>
</evidence>
<evidence type="ECO:0000256" key="7">
    <source>
        <dbReference type="ARBA" id="ARBA00023136"/>
    </source>
</evidence>
<feature type="domain" description="HTH araC/xylS-type" evidence="10">
    <location>
        <begin position="642"/>
        <end position="741"/>
    </location>
</feature>
<proteinExistence type="predicted"/>
<evidence type="ECO:0000313" key="12">
    <source>
        <dbReference type="Proteomes" id="UP000637074"/>
    </source>
</evidence>
<dbReference type="InterPro" id="IPR009057">
    <property type="entry name" value="Homeodomain-like_sf"/>
</dbReference>
<dbReference type="PANTHER" id="PTHR43280">
    <property type="entry name" value="ARAC-FAMILY TRANSCRIPTIONAL REGULATOR"/>
    <property type="match status" value="1"/>
</dbReference>
<sequence>MMKRNYRIPLVYKYLLFYIVLLILPIFIMGYIIHFQIMTNLKQQVQESNKQKLTQVKDVIDTKLLEIHNISTKISNQPELTPYAIHNFYDVYQAQKLLDYKVGNDFIYDLFYFIRNGKYIYSANSSYSLSIFLKSHFQYKNWSAEDFYQTINKTSKPILRTAEDVTLFQGLNRHLITYVVPVPSNSTTPYGTILFLVKEQVIRDMLKNVVNTPNGNAFILDQKGKIVAGLSHKDLNVSLIHKILKKDSSTGIRSVNIDDQPYFISQVKSNFLDWSYITLTPEKELMKEVNSIRNKVLISYMIILGAGVLIIYFGLHINYKPLRRLIRRAEEKWEQAVDKRDDLDKIWGVMDYTDSMNQQLSERVKNSRPVLQQHLLTRLLRGEIKDYIEFNKLGEEMELTLNEASCFVMVMDFNSDNVPKMQIRSKLINDWLEKLPHIEKYPVNLFETSKVAVIICGEVPSSVLTNWYQECIKNQPFTVTIGVGNSYHELIQIGKSHLEASTALNYKLIKGIDQVIFFKETSAFNPKIQWYDKQIIEQLESSLRKKDKEKVDRILTKMVSIIKSSDTNLYMAKCLSFDISSTTMRIVQDIHNLQTKVEDALPDVFLINDFYSVEEVEKTITNMIHTAFQLVNKSNEIPKLLDELLAYIKEHYYDDQFSIQSLASYFSLSETYIMGYFKKQTGETIWQHLNRLRMDHAKQLLKTTDTPIKDIVKQVGYSDASSFIRKFKQMTELTPGEFRKHYAEKN</sequence>
<dbReference type="RefSeq" id="WP_191271417.1">
    <property type="nucleotide sequence ID" value="NZ_BNDS01000005.1"/>
</dbReference>
<organism evidence="11 12">
    <name type="scientific">Neobacillus kokaensis</name>
    <dbReference type="NCBI Taxonomy" id="2759023"/>
    <lineage>
        <taxon>Bacteria</taxon>
        <taxon>Bacillati</taxon>
        <taxon>Bacillota</taxon>
        <taxon>Bacilli</taxon>
        <taxon>Bacillales</taxon>
        <taxon>Bacillaceae</taxon>
        <taxon>Neobacillus</taxon>
    </lineage>
</organism>
<name>A0ABQ3N1Y0_9BACI</name>
<accession>A0ABQ3N1Y0</accession>
<keyword evidence="8" id="KW-0804">Transcription</keyword>
<dbReference type="InterPro" id="IPR033479">
    <property type="entry name" value="dCache_1"/>
</dbReference>
<dbReference type="PROSITE" id="PS01124">
    <property type="entry name" value="HTH_ARAC_FAMILY_2"/>
    <property type="match status" value="1"/>
</dbReference>
<keyword evidence="6" id="KW-0238">DNA-binding</keyword>